<dbReference type="GO" id="GO:0009269">
    <property type="term" value="P:response to desiccation"/>
    <property type="evidence" value="ECO:0007669"/>
    <property type="project" value="InterPro"/>
</dbReference>
<dbReference type="Proteomes" id="UP000516437">
    <property type="component" value="Chromosome 3"/>
</dbReference>
<feature type="region of interest" description="Disordered" evidence="2">
    <location>
        <begin position="636"/>
        <end position="666"/>
    </location>
</feature>
<evidence type="ECO:0000313" key="4">
    <source>
        <dbReference type="EMBL" id="KAB1218194.1"/>
    </source>
</evidence>
<dbReference type="Gene3D" id="2.60.40.1820">
    <property type="match status" value="4"/>
</dbReference>
<feature type="domain" description="Water stress and hypersensitive response" evidence="3">
    <location>
        <begin position="183"/>
        <end position="299"/>
    </location>
</feature>
<name>A0A6A1VYY0_9ROSI</name>
<feature type="region of interest" description="Disordered" evidence="2">
    <location>
        <begin position="291"/>
        <end position="321"/>
    </location>
</feature>
<dbReference type="EMBL" id="RXIC02000021">
    <property type="protein sequence ID" value="KAB1218194.1"/>
    <property type="molecule type" value="Genomic_DNA"/>
</dbReference>
<comment type="similarity">
    <text evidence="1">Belongs to the LEA type 2 family.</text>
</comment>
<gene>
    <name evidence="4" type="ORF">CJ030_MR3G026074</name>
</gene>
<dbReference type="SUPFAM" id="SSF117070">
    <property type="entry name" value="LEA14-like"/>
    <property type="match status" value="4"/>
</dbReference>
<dbReference type="AlphaFoldDB" id="A0A6A1VYY0"/>
<feature type="region of interest" description="Disordered" evidence="2">
    <location>
        <begin position="1"/>
        <end position="28"/>
    </location>
</feature>
<feature type="compositionally biased region" description="Basic and acidic residues" evidence="2">
    <location>
        <begin position="9"/>
        <end position="28"/>
    </location>
</feature>
<dbReference type="InterPro" id="IPR013990">
    <property type="entry name" value="WHy-dom"/>
</dbReference>
<comment type="caution">
    <text evidence="4">The sequence shown here is derived from an EMBL/GenBank/DDBJ whole genome shotgun (WGS) entry which is preliminary data.</text>
</comment>
<sequence>MASYDEPEVVERDVKDKEHKEDDKDEKEGGFLGKVKNFVKDIGEKIEGTIGFGKPSADVAGIHIPCINLEKAEIVVDVLIKNPNPVPIPLIDISYLIESEGRKLVSGLIPDAGTIHAHGEETVKIPVRLIYDDIKNTYDDIKPGSIVPYKIRVELIVDVPVFGRLTLPLEKTGEIPIPYKPDIDVEKIKFERFSFEETVAILHLKLENKNDFDLALNSLDYEVWLCDVSIGAAELAKATKIDKNGISYMEIPITFRPKEFGSALWDMIRGKGTGYTMKGHINADTPFGTMNLPISKEGGTTRLKKNREDGEDDEDDDEVNSTSAISLAHPLSLACFVHLMRYLLCLGMASYDEPEVVERDVKDKEHKEDDKDEKEGGFLGKVKNFVKDIGEKIEGTIGFGKPSADVAGIHIPCINLEKAEIVVDVLIKNPNPVPIPLIDISYLIESEGRKLVSGLIPDAGTIHAHGEETVKIPVRLIYDDIKNTYDDIKPGSIVPYKIRVELIVDVPVFGRLTLPLEKTGEIPIPYKPDIDVEKIKFERFSFEETVAILHLKLENKNDFDLALNSLDYEVWLCDVSIGAAELAKATKIDKNGISYMEIPITFRPKEFGSALWDMIRGKGTGYTMKGHINADTPFGTMNLPISKEGGTTRLKKNREDGEDDEDDDED</sequence>
<dbReference type="InterPro" id="IPR045043">
    <property type="entry name" value="Lea14-like"/>
</dbReference>
<organism evidence="4 5">
    <name type="scientific">Morella rubra</name>
    <name type="common">Chinese bayberry</name>
    <dbReference type="NCBI Taxonomy" id="262757"/>
    <lineage>
        <taxon>Eukaryota</taxon>
        <taxon>Viridiplantae</taxon>
        <taxon>Streptophyta</taxon>
        <taxon>Embryophyta</taxon>
        <taxon>Tracheophyta</taxon>
        <taxon>Spermatophyta</taxon>
        <taxon>Magnoliopsida</taxon>
        <taxon>eudicotyledons</taxon>
        <taxon>Gunneridae</taxon>
        <taxon>Pentapetalae</taxon>
        <taxon>rosids</taxon>
        <taxon>fabids</taxon>
        <taxon>Fagales</taxon>
        <taxon>Myricaceae</taxon>
        <taxon>Morella</taxon>
    </lineage>
</organism>
<feature type="domain" description="Water stress and hypersensitive response" evidence="3">
    <location>
        <begin position="530"/>
        <end position="646"/>
    </location>
</feature>
<feature type="domain" description="Water stress and hypersensitive response" evidence="3">
    <location>
        <begin position="404"/>
        <end position="521"/>
    </location>
</feature>
<dbReference type="PANTHER" id="PTHR31459:SF2">
    <property type="entry name" value="OS03G0843300 PROTEIN"/>
    <property type="match status" value="1"/>
</dbReference>
<evidence type="ECO:0000313" key="5">
    <source>
        <dbReference type="Proteomes" id="UP000516437"/>
    </source>
</evidence>
<dbReference type="PANTHER" id="PTHR31459">
    <property type="match status" value="1"/>
</dbReference>
<evidence type="ECO:0000259" key="3">
    <source>
        <dbReference type="SMART" id="SM00769"/>
    </source>
</evidence>
<accession>A0A6A1VYY0</accession>
<feature type="compositionally biased region" description="Acidic residues" evidence="2">
    <location>
        <begin position="656"/>
        <end position="666"/>
    </location>
</feature>
<dbReference type="GO" id="GO:0005829">
    <property type="term" value="C:cytosol"/>
    <property type="evidence" value="ECO:0007669"/>
    <property type="project" value="TreeGrafter"/>
</dbReference>
<dbReference type="FunFam" id="2.60.40.1820:FF:000003">
    <property type="entry name" value="Desiccation protectant protein Lea14 isogeny"/>
    <property type="match status" value="2"/>
</dbReference>
<feature type="domain" description="Water stress and hypersensitive response" evidence="3">
    <location>
        <begin position="57"/>
        <end position="174"/>
    </location>
</feature>
<proteinExistence type="inferred from homology"/>
<feature type="compositionally biased region" description="Acidic residues" evidence="2">
    <location>
        <begin position="309"/>
        <end position="319"/>
    </location>
</feature>
<evidence type="ECO:0000256" key="2">
    <source>
        <dbReference type="SAM" id="MobiDB-lite"/>
    </source>
</evidence>
<dbReference type="Pfam" id="PF03168">
    <property type="entry name" value="LEA_2"/>
    <property type="match status" value="4"/>
</dbReference>
<dbReference type="SMART" id="SM00769">
    <property type="entry name" value="WHy"/>
    <property type="match status" value="4"/>
</dbReference>
<reference evidence="4 5" key="1">
    <citation type="journal article" date="2019" name="Plant Biotechnol. J.">
        <title>The red bayberry genome and genetic basis of sex determination.</title>
        <authorList>
            <person name="Jia H.M."/>
            <person name="Jia H.J."/>
            <person name="Cai Q.L."/>
            <person name="Wang Y."/>
            <person name="Zhao H.B."/>
            <person name="Yang W.F."/>
            <person name="Wang G.Y."/>
            <person name="Li Y.H."/>
            <person name="Zhan D.L."/>
            <person name="Shen Y.T."/>
            <person name="Niu Q.F."/>
            <person name="Chang L."/>
            <person name="Qiu J."/>
            <person name="Zhao L."/>
            <person name="Xie H.B."/>
            <person name="Fu W.Y."/>
            <person name="Jin J."/>
            <person name="Li X.W."/>
            <person name="Jiao Y."/>
            <person name="Zhou C.C."/>
            <person name="Tu T."/>
            <person name="Chai C.Y."/>
            <person name="Gao J.L."/>
            <person name="Fan L.J."/>
            <person name="van de Weg E."/>
            <person name="Wang J.Y."/>
            <person name="Gao Z.S."/>
        </authorList>
    </citation>
    <scope>NUCLEOTIDE SEQUENCE [LARGE SCALE GENOMIC DNA]</scope>
    <source>
        <tissue evidence="4">Leaves</tissue>
    </source>
</reference>
<evidence type="ECO:0000256" key="1">
    <source>
        <dbReference type="ARBA" id="ARBA00005960"/>
    </source>
</evidence>
<protein>
    <recommendedName>
        <fullName evidence="3">Water stress and hypersensitive response domain-containing protein</fullName>
    </recommendedName>
</protein>
<dbReference type="FunFam" id="2.60.40.1820:FF:000002">
    <property type="entry name" value="Late embryogenesis abundant protein Lea14-A"/>
    <property type="match status" value="2"/>
</dbReference>
<dbReference type="InterPro" id="IPR004864">
    <property type="entry name" value="LEA_2"/>
</dbReference>
<keyword evidence="5" id="KW-1185">Reference proteome</keyword>
<dbReference type="OrthoDB" id="1883584at2759"/>